<proteinExistence type="predicted"/>
<evidence type="ECO:0000313" key="2">
    <source>
        <dbReference type="Proteomes" id="UP000775213"/>
    </source>
</evidence>
<accession>A0AAV7GB41</accession>
<organism evidence="1 2">
    <name type="scientific">Dendrobium chrysotoxum</name>
    <name type="common">Orchid</name>
    <dbReference type="NCBI Taxonomy" id="161865"/>
    <lineage>
        <taxon>Eukaryota</taxon>
        <taxon>Viridiplantae</taxon>
        <taxon>Streptophyta</taxon>
        <taxon>Embryophyta</taxon>
        <taxon>Tracheophyta</taxon>
        <taxon>Spermatophyta</taxon>
        <taxon>Magnoliopsida</taxon>
        <taxon>Liliopsida</taxon>
        <taxon>Asparagales</taxon>
        <taxon>Orchidaceae</taxon>
        <taxon>Epidendroideae</taxon>
        <taxon>Malaxideae</taxon>
        <taxon>Dendrobiinae</taxon>
        <taxon>Dendrobium</taxon>
    </lineage>
</organism>
<comment type="caution">
    <text evidence="1">The sequence shown here is derived from an EMBL/GenBank/DDBJ whole genome shotgun (WGS) entry which is preliminary data.</text>
</comment>
<dbReference type="EMBL" id="JAGFBR010000016">
    <property type="protein sequence ID" value="KAH0452777.1"/>
    <property type="molecule type" value="Genomic_DNA"/>
</dbReference>
<sequence>MPITSTAIKVEPPERHKMSFVKALIDGSHWDDGVTKQNGILSGAVLHQNNQLVIEWLRDDEHQVF</sequence>
<dbReference type="Proteomes" id="UP000775213">
    <property type="component" value="Unassembled WGS sequence"/>
</dbReference>
<dbReference type="AlphaFoldDB" id="A0AAV7GB41"/>
<protein>
    <submittedName>
        <fullName evidence="1">Uncharacterized protein</fullName>
    </submittedName>
</protein>
<keyword evidence="2" id="KW-1185">Reference proteome</keyword>
<gene>
    <name evidence="1" type="ORF">IEQ34_017101</name>
</gene>
<evidence type="ECO:0000313" key="1">
    <source>
        <dbReference type="EMBL" id="KAH0452777.1"/>
    </source>
</evidence>
<reference evidence="1 2" key="1">
    <citation type="journal article" date="2021" name="Hortic Res">
        <title>Chromosome-scale assembly of the Dendrobium chrysotoxum genome enhances the understanding of orchid evolution.</title>
        <authorList>
            <person name="Zhang Y."/>
            <person name="Zhang G.Q."/>
            <person name="Zhang D."/>
            <person name="Liu X.D."/>
            <person name="Xu X.Y."/>
            <person name="Sun W.H."/>
            <person name="Yu X."/>
            <person name="Zhu X."/>
            <person name="Wang Z.W."/>
            <person name="Zhao X."/>
            <person name="Zhong W.Y."/>
            <person name="Chen H."/>
            <person name="Yin W.L."/>
            <person name="Huang T."/>
            <person name="Niu S.C."/>
            <person name="Liu Z.J."/>
        </authorList>
    </citation>
    <scope>NUCLEOTIDE SEQUENCE [LARGE SCALE GENOMIC DNA]</scope>
    <source>
        <strain evidence="1">Lindl</strain>
    </source>
</reference>
<name>A0AAV7GB41_DENCH</name>